<name>A0A0J1IJI9_NIACI</name>
<dbReference type="EMBL" id="LDPH01000010">
    <property type="protein sequence ID" value="KLV26102.1"/>
    <property type="molecule type" value="Genomic_DNA"/>
</dbReference>
<dbReference type="Proteomes" id="UP000036045">
    <property type="component" value="Unassembled WGS sequence"/>
</dbReference>
<dbReference type="PATRIC" id="fig|1397.4.peg.513"/>
<accession>A0A0J1IJI9</accession>
<sequence length="71" mass="8223">MAFIKRMKAQKTKTFGKVVIIKGMKVRKKKVKEKSGDHQKNESKKQKHPGKVVFIKQKKAKTTSLLTKKQK</sequence>
<dbReference type="RefSeq" id="WP_047942382.1">
    <property type="nucleotide sequence ID" value="NZ_JAMAUJ010000008.1"/>
</dbReference>
<dbReference type="AlphaFoldDB" id="A0A0J1IJI9"/>
<evidence type="ECO:0000313" key="3">
    <source>
        <dbReference type="Proteomes" id="UP000036045"/>
    </source>
</evidence>
<comment type="caution">
    <text evidence="2">The sequence shown here is derived from an EMBL/GenBank/DDBJ whole genome shotgun (WGS) entry which is preliminary data.</text>
</comment>
<proteinExistence type="predicted"/>
<evidence type="ECO:0000256" key="1">
    <source>
        <dbReference type="SAM" id="MobiDB-lite"/>
    </source>
</evidence>
<evidence type="ECO:0000313" key="2">
    <source>
        <dbReference type="EMBL" id="KLV26102.1"/>
    </source>
</evidence>
<gene>
    <name evidence="2" type="ORF">ABW02_12080</name>
</gene>
<reference evidence="2 3" key="1">
    <citation type="submission" date="2015-05" db="EMBL/GenBank/DDBJ databases">
        <title>Whole genome sequence and identification of bacterial endophytes from Costus igneus.</title>
        <authorList>
            <person name="Lee Y.P."/>
            <person name="Gan H.M."/>
            <person name="Eng W."/>
            <person name="Wheatley M.S."/>
            <person name="Caraballo A."/>
            <person name="Polter S."/>
            <person name="Savka M.A."/>
            <person name="Hudson A.O."/>
        </authorList>
    </citation>
    <scope>NUCLEOTIDE SEQUENCE [LARGE SCALE GENOMIC DNA]</scope>
    <source>
        <strain evidence="2 3">RIT379</strain>
    </source>
</reference>
<keyword evidence="3" id="KW-1185">Reference proteome</keyword>
<protein>
    <submittedName>
        <fullName evidence="2">Uncharacterized protein</fullName>
    </submittedName>
</protein>
<organism evidence="2 3">
    <name type="scientific">Niallia circulans</name>
    <name type="common">Bacillus circulans</name>
    <dbReference type="NCBI Taxonomy" id="1397"/>
    <lineage>
        <taxon>Bacteria</taxon>
        <taxon>Bacillati</taxon>
        <taxon>Bacillota</taxon>
        <taxon>Bacilli</taxon>
        <taxon>Bacillales</taxon>
        <taxon>Bacillaceae</taxon>
        <taxon>Niallia</taxon>
    </lineage>
</organism>
<feature type="compositionally biased region" description="Basic and acidic residues" evidence="1">
    <location>
        <begin position="33"/>
        <end position="44"/>
    </location>
</feature>
<feature type="region of interest" description="Disordered" evidence="1">
    <location>
        <begin position="26"/>
        <end position="52"/>
    </location>
</feature>